<evidence type="ECO:0000313" key="3">
    <source>
        <dbReference type="Proteomes" id="UP000886886"/>
    </source>
</evidence>
<reference evidence="2" key="2">
    <citation type="journal article" date="2021" name="PeerJ">
        <title>Extensive microbial diversity within the chicken gut microbiome revealed by metagenomics and culture.</title>
        <authorList>
            <person name="Gilroy R."/>
            <person name="Ravi A."/>
            <person name="Getino M."/>
            <person name="Pursley I."/>
            <person name="Horton D.L."/>
            <person name="Alikhan N.F."/>
            <person name="Baker D."/>
            <person name="Gharbi K."/>
            <person name="Hall N."/>
            <person name="Watson M."/>
            <person name="Adriaenssens E.M."/>
            <person name="Foster-Nyarko E."/>
            <person name="Jarju S."/>
            <person name="Secka A."/>
            <person name="Antonio M."/>
            <person name="Oren A."/>
            <person name="Chaudhuri R.R."/>
            <person name="La Ragione R."/>
            <person name="Hildebrand F."/>
            <person name="Pallen M.J."/>
        </authorList>
    </citation>
    <scope>NUCLEOTIDE SEQUENCE</scope>
    <source>
        <strain evidence="2">ChiSjej3B21-11622</strain>
    </source>
</reference>
<evidence type="ECO:0008006" key="4">
    <source>
        <dbReference type="Google" id="ProtNLM"/>
    </source>
</evidence>
<gene>
    <name evidence="2" type="ORF">IAB26_10420</name>
</gene>
<proteinExistence type="predicted"/>
<comment type="caution">
    <text evidence="2">The sequence shown here is derived from an EMBL/GenBank/DDBJ whole genome shotgun (WGS) entry which is preliminary data.</text>
</comment>
<dbReference type="AlphaFoldDB" id="A0A9D1D0Y0"/>
<dbReference type="Proteomes" id="UP000886886">
    <property type="component" value="Unassembled WGS sequence"/>
</dbReference>
<feature type="transmembrane region" description="Helical" evidence="1">
    <location>
        <begin position="41"/>
        <end position="68"/>
    </location>
</feature>
<organism evidence="2 3">
    <name type="scientific">Candidatus Limivivens merdigallinarum</name>
    <dbReference type="NCBI Taxonomy" id="2840859"/>
    <lineage>
        <taxon>Bacteria</taxon>
        <taxon>Bacillati</taxon>
        <taxon>Bacillota</taxon>
        <taxon>Clostridia</taxon>
        <taxon>Lachnospirales</taxon>
        <taxon>Lachnospiraceae</taxon>
        <taxon>Lachnospiraceae incertae sedis</taxon>
        <taxon>Candidatus Limivivens</taxon>
    </lineage>
</organism>
<evidence type="ECO:0000313" key="2">
    <source>
        <dbReference type="EMBL" id="HIQ96966.1"/>
    </source>
</evidence>
<reference evidence="2" key="1">
    <citation type="submission" date="2020-10" db="EMBL/GenBank/DDBJ databases">
        <authorList>
            <person name="Gilroy R."/>
        </authorList>
    </citation>
    <scope>NUCLEOTIDE SEQUENCE</scope>
    <source>
        <strain evidence="2">ChiSjej3B21-11622</strain>
    </source>
</reference>
<dbReference type="EMBL" id="DVFT01000155">
    <property type="protein sequence ID" value="HIQ96966.1"/>
    <property type="molecule type" value="Genomic_DNA"/>
</dbReference>
<protein>
    <recommendedName>
        <fullName evidence="4">EamA domain-containing protein</fullName>
    </recommendedName>
</protein>
<keyword evidence="1" id="KW-1133">Transmembrane helix</keyword>
<keyword evidence="1" id="KW-0472">Membrane</keyword>
<evidence type="ECO:0000256" key="1">
    <source>
        <dbReference type="SAM" id="Phobius"/>
    </source>
</evidence>
<keyword evidence="1" id="KW-0812">Transmembrane</keyword>
<name>A0A9D1D0Y0_9FIRM</name>
<accession>A0A9D1D0Y0</accession>
<sequence length="100" mass="11298">MLALLAAFLWACYSILTRKISEFGCHTILALFLFDFRLDLGHFVNLSCLLNILFLVPVITVTASVLILHEPFTWMTAAETLLTLAGLFLSQSRQFVKKPH</sequence>